<dbReference type="GO" id="GO:0019062">
    <property type="term" value="P:virion attachment to host cell"/>
    <property type="evidence" value="ECO:0007669"/>
    <property type="project" value="UniProtKB-UniRule"/>
</dbReference>
<gene>
    <name evidence="32 37" type="primary">env</name>
</gene>
<feature type="compositionally biased region" description="Basic and acidic residues" evidence="34">
    <location>
        <begin position="708"/>
        <end position="721"/>
    </location>
</feature>
<evidence type="ECO:0000256" key="22">
    <source>
        <dbReference type="ARBA" id="ARBA00022989"/>
    </source>
</evidence>
<feature type="disulfide bond" evidence="32">
    <location>
        <begin position="53"/>
        <end position="73"/>
    </location>
</feature>
<evidence type="ECO:0000256" key="10">
    <source>
        <dbReference type="ARBA" id="ARBA00022570"/>
    </source>
</evidence>
<evidence type="ECO:0000256" key="21">
    <source>
        <dbReference type="ARBA" id="ARBA00022890"/>
    </source>
</evidence>
<dbReference type="GO" id="GO:0044175">
    <property type="term" value="C:host cell endosome membrane"/>
    <property type="evidence" value="ECO:0007669"/>
    <property type="project" value="UniProtKB-SubCell"/>
</dbReference>
<comment type="subcellular location">
    <molecule>Surface protein gp120</molecule>
    <subcellularLocation>
        <location evidence="32">Virion membrane</location>
        <topology evidence="32">Peripheral membrane protein</topology>
    </subcellularLocation>
    <subcellularLocation>
        <location evidence="32">Host cell membrane</location>
        <topology evidence="32">Peripheral membrane protein</topology>
    </subcellularLocation>
    <subcellularLocation>
        <location evidence="32">Host endosome membrane</location>
        <topology evidence="32">Single-pass type I membrane protein</topology>
    </subcellularLocation>
    <text evidence="32">The surface protein is not anchored to the viral envelope, but associates with the extravirion surface through its binding to TM. It is probably concentrated at the site of budding and incorporated into the virions possibly by contacts between the cytoplasmic tail of Env and the N-terminus of Gag.</text>
</comment>
<dbReference type="Pfam" id="PF00516">
    <property type="entry name" value="GP120"/>
    <property type="match status" value="1"/>
</dbReference>
<feature type="lipid moiety-binding region" description="S-palmitoyl cysteine; by host" evidence="32">
    <location>
        <position position="826"/>
    </location>
</feature>
<evidence type="ECO:0000256" key="7">
    <source>
        <dbReference type="ARBA" id="ARBA00022506"/>
    </source>
</evidence>
<sequence length="845" mass="95587">MRVREILRNCPQWWIWGILGFWMLMICNGGEKLWVTVFYGVPVWKEAKTTLFCASDAKAIEKEVHNVWATHACVPTDPDPQEMELINVTENFNMWKNAMVDQMHEDIISLWDQFLKPCVKLTPLCVTLTCTNANSTNATSNGDAHNSTGIEGMKNCSFNVTTELRDKKQQVYALFYKLDIVELNKNSNSYRLINCNTSAITQACPKVSFDPIPIHYCAPAGYAILKCNNKTFNGTGPCSNVSTVQCTHGIKPVVSTQLLLNGSLAEEGIIIRSENLTDNVKTIIVHLKEPIPIVCTRPGNNRRKSIRIGPGQALFATGDIIGDIRQAHCDINRTEWNRTLEEVREKLKEHFNETRIQFAPSSGGDLEITTHMFNCRGEFFYCNTSDLFTESNSTNSTITLPCRIKQIINMWQEVGRAMYAPPIAGNITCNSNITGLLLTRDGGGNETETFRPGGGNMKDNWRSELYKYKVVEIKPLGVAPTDAKRRVVDRGKRAVGIGAMILGFLGAAGSTMGAASLSLTVQARQVLSGIVQQQSNLLRAIEAQQHMLQLTVWGIKQLQARVLAIERYLKDQQLLGIWGCSGKRLCTTSVPWNTSWSNKSQTEIWEKMTWMQWEKEIDNYTNTIYRLLEESQNQQEKNEKDLLALDSWDSLWNWFSISNWLWYIKIFIMIVGGLIGLRIIFAVLSIVNRVRQGYSPLSFQTLTPNPRGPDRLGRIEEEGGEQDKDRSIRLVNGFLPLIWDDLRSLCLFSYHRLRDFILIVTRAVELLGRSSLRGLQRGWEALKYLGSLVQYWGLELKKSAISLLDTLAITVAEGTDRIIELIQRGCRAILNVPRRIRQGFETALL</sequence>
<dbReference type="GO" id="GO:0019064">
    <property type="term" value="P:fusion of virus membrane with host plasma membrane"/>
    <property type="evidence" value="ECO:0007669"/>
    <property type="project" value="UniProtKB-UniRule"/>
</dbReference>
<feature type="chain" id="PRO_5023434952" description="Transmembrane protein gp41" evidence="32">
    <location>
        <begin position="494"/>
        <end position="845"/>
    </location>
</feature>
<dbReference type="GO" id="GO:0016020">
    <property type="term" value="C:membrane"/>
    <property type="evidence" value="ECO:0007669"/>
    <property type="project" value="UniProtKB-UniRule"/>
</dbReference>
<dbReference type="GO" id="GO:0052031">
    <property type="term" value="P:symbiont-mediated perturbation of host defense response"/>
    <property type="evidence" value="ECO:0007669"/>
    <property type="project" value="UniProtKB-UniRule"/>
</dbReference>
<keyword evidence="11 32" id="KW-0945">Host-virus interaction</keyword>
<keyword evidence="21 32" id="KW-1164">Virus endocytosis by host</keyword>
<evidence type="ECO:0000256" key="12">
    <source>
        <dbReference type="ARBA" id="ARBA00022595"/>
    </source>
</evidence>
<keyword evidence="30 32" id="KW-0449">Lipoprotein</keyword>
<comment type="subcellular location">
    <subcellularLocation>
        <location evidence="3">Host cell membrane</location>
        <topology evidence="3">Peripheral membrane protein</topology>
    </subcellularLocation>
    <subcellularLocation>
        <location evidence="1">Host cell membrane</location>
        <topology evidence="1">Single-pass type I membrane protein</topology>
    </subcellularLocation>
    <subcellularLocation>
        <location evidence="2">Host endosome membrane</location>
        <topology evidence="2">Peripheral membrane protein</topology>
    </subcellularLocation>
    <subcellularLocation>
        <location evidence="5">Host endosome membrane</location>
        <topology evidence="5">Single-pass type I membrane protein</topology>
    </subcellularLocation>
    <subcellularLocation>
        <location evidence="6">Virion membrane</location>
        <topology evidence="6">Peripheral membrane protein</topology>
    </subcellularLocation>
    <subcellularLocation>
        <location evidence="4">Virion membrane</location>
        <topology evidence="4">Single-pass type I membrane protein</topology>
    </subcellularLocation>
</comment>
<dbReference type="SUPFAM" id="SSF58069">
    <property type="entry name" value="Virus ectodomain"/>
    <property type="match status" value="1"/>
</dbReference>
<evidence type="ECO:0000256" key="17">
    <source>
        <dbReference type="ARBA" id="ARBA00022804"/>
    </source>
</evidence>
<comment type="miscellaneous">
    <text evidence="32">HIV-1 lineages are divided in three main groups, M (for Major), O (for Outlier), and N (for New, or Non-M, Non-O). The vast majority of strains found worldwide belong to the group M. Group O seems to be endemic to and largely confined to Cameroon and neighboring countries in West Central Africa, where these viruses represent a small minority of HIV-1 strains. The group N is represented by a limited number of isolates from Cameroonian persons. The group M is further subdivided in 9 clades or subtypes (A to D, F to H, J and K).</text>
</comment>
<feature type="coiled-coil region" evidence="32">
    <location>
        <begin position="615"/>
        <end position="649"/>
    </location>
</feature>
<keyword evidence="14 32" id="KW-0812">Transmembrane</keyword>
<comment type="function">
    <text evidence="32">Transmembrane protein gp41: Acts as a class I viral fusion protein. Under the current model, the protein has at least 3 conformational states: pre-fusion native state, pre-hairpin intermediate state, and post-fusion hairpin state. During fusion of viral and target intracellular membranes, the coiled coil regions (heptad repeats) assume a trimer-of-hairpins structure, positioning the fusion peptide in close proximity to the C-terminal region of the ectodomain. The formation of this structure appears to drive apposition and subsequent fusion of viral and target cell membranes. Complete fusion occurs in host cell endosomes and is dynamin-dependent, however some lipid transfer might occur at the plasma membrane. The virus undergoes clathrin-dependent internalization long before endosomal fusion, thus minimizing the surface exposure of conserved viral epitopes during fusion and reducing the efficacy of inhibitors targeting these epitopes. Membranes fusion leads to delivery of the nucleocapsid into the cytoplasm.</text>
</comment>
<keyword evidence="9 32" id="KW-1032">Host cell membrane</keyword>
<keyword evidence="16 32" id="KW-0732">Signal</keyword>
<keyword evidence="31 32" id="KW-1160">Virus entry into host cell</keyword>
<keyword evidence="13 32" id="KW-0165">Cleavage on pair of basic residues</keyword>
<comment type="domain">
    <text evidence="32">The CD4-binding region is targeted by the antibody b12.</text>
</comment>
<keyword evidence="15 32" id="KW-0053">Apoptosis</keyword>
<feature type="transmembrane region" description="Helical" evidence="33">
    <location>
        <begin position="12"/>
        <end position="30"/>
    </location>
</feature>
<keyword evidence="10 32" id="KW-1165">Clathrin-mediated endocytosis of virus by host</keyword>
<feature type="region of interest" description="Fusion peptide" evidence="32">
    <location>
        <begin position="494"/>
        <end position="514"/>
    </location>
</feature>
<dbReference type="GO" id="GO:0075512">
    <property type="term" value="P:clathrin-dependent endocytosis of virus by host cell"/>
    <property type="evidence" value="ECO:0007669"/>
    <property type="project" value="UniProtKB-UniRule"/>
</dbReference>
<evidence type="ECO:0000256" key="28">
    <source>
        <dbReference type="ARBA" id="ARBA00023180"/>
    </source>
</evidence>
<dbReference type="Gene3D" id="1.20.5.490">
    <property type="entry name" value="Single helix bin"/>
    <property type="match status" value="1"/>
</dbReference>
<feature type="site" description="Cleavage; by host furin" evidence="32">
    <location>
        <begin position="493"/>
        <end position="494"/>
    </location>
</feature>
<evidence type="ECO:0000256" key="6">
    <source>
        <dbReference type="ARBA" id="ARBA00004650"/>
    </source>
</evidence>
<feature type="region of interest" description="CD4-binding loop" evidence="32">
    <location>
        <begin position="361"/>
        <end position="371"/>
    </location>
</feature>
<evidence type="ECO:0000256" key="30">
    <source>
        <dbReference type="ARBA" id="ARBA00023288"/>
    </source>
</evidence>
<name>D7R5H3_HV1</name>
<evidence type="ECO:0000256" key="4">
    <source>
        <dbReference type="ARBA" id="ARBA00004563"/>
    </source>
</evidence>
<evidence type="ECO:0000256" key="5">
    <source>
        <dbReference type="ARBA" id="ARBA00004578"/>
    </source>
</evidence>
<dbReference type="Gene3D" id="1.10.287.210">
    <property type="match status" value="1"/>
</dbReference>
<evidence type="ECO:0000313" key="37">
    <source>
        <dbReference type="EMBL" id="ADH81996.1"/>
    </source>
</evidence>
<evidence type="ECO:0000256" key="13">
    <source>
        <dbReference type="ARBA" id="ARBA00022685"/>
    </source>
</evidence>
<keyword evidence="27 32" id="KW-1015">Disulfide bond</keyword>
<feature type="disulfide bond" evidence="32">
    <location>
        <begin position="130"/>
        <end position="156"/>
    </location>
</feature>
<feature type="transmembrane region" description="Helical" evidence="33">
    <location>
        <begin position="660"/>
        <end position="687"/>
    </location>
</feature>
<evidence type="ECO:0000256" key="25">
    <source>
        <dbReference type="ARBA" id="ARBA00023136"/>
    </source>
</evidence>
<reference evidence="37" key="1">
    <citation type="journal article" date="2010" name="PLoS ONE">
        <title>Restriction of HIV-1 genotypes in breast milk does not account for the population transmission genetic bottleneck that occurs following transmission.</title>
        <authorList>
            <person name="Heath L."/>
            <person name="Conway S."/>
            <person name="Jones L."/>
            <person name="Semrau K."/>
            <person name="Nakamura K."/>
            <person name="Walter J."/>
            <person name="Decker W.D."/>
            <person name="Hong J."/>
            <person name="Chen T."/>
            <person name="Heil M."/>
            <person name="Sinkala M."/>
            <person name="Kankasa C."/>
            <person name="Thea D.M."/>
            <person name="Kuhn L."/>
            <person name="Mullins J.I."/>
            <person name="Aldrovandi G.M."/>
        </authorList>
    </citation>
    <scope>NUCLEOTIDE SEQUENCE</scope>
    <source>
        <strain evidence="37">33M.BMR.11301</strain>
    </source>
</reference>
<comment type="similarity">
    <text evidence="32">Belongs to the HIV-1 env protein family.</text>
</comment>
<evidence type="ECO:0000256" key="11">
    <source>
        <dbReference type="ARBA" id="ARBA00022581"/>
    </source>
</evidence>
<evidence type="ECO:0000256" key="15">
    <source>
        <dbReference type="ARBA" id="ARBA00022703"/>
    </source>
</evidence>
<evidence type="ECO:0000259" key="35">
    <source>
        <dbReference type="Pfam" id="PF00516"/>
    </source>
</evidence>
<dbReference type="GO" id="GO:1903908">
    <property type="term" value="P:positive regulation of plasma membrane raft polarization"/>
    <property type="evidence" value="ECO:0007669"/>
    <property type="project" value="UniProtKB-UniRule"/>
</dbReference>
<comment type="domain">
    <text evidence="32 33">The 17 amino acids long immunosuppressive region is present in many retroviral envelope proteins. Synthetic peptides derived from this relatively conserved sequence inhibit immune function in vitro and in vivo.</text>
</comment>
<feature type="region of interest" description="V2" evidence="32">
    <location>
        <begin position="156"/>
        <end position="195"/>
    </location>
</feature>
<feature type="lipid moiety-binding region" description="S-palmitoyl cysteine; by host" evidence="32">
    <location>
        <position position="746"/>
    </location>
</feature>
<feature type="disulfide bond" evidence="32">
    <location>
        <begin position="118"/>
        <end position="204"/>
    </location>
</feature>
<keyword evidence="24 32" id="KW-0175">Coiled coil</keyword>
<comment type="subunit">
    <text evidence="32">The mature envelope protein (Env) consists of a homotrimer of non-covalently associated gp120-gp41 heterodimers. The resulting complex protrudes from the virus surface as a spike. There seems to be as few as 10 spikes on the average virion. Surface protein gp120 interacts with host CD4, CCR5 and CXCR4. Gp120 also interacts with the C-type lectins CD209/DC-SIGN and CLEC4M/DC-SIGNR (collectively referred to as DC-SIGN(R)). Gp120 and gp41 interact with GalCer. Gp120 interacts with host ITGA4/ITGB7 complex; on CD4+ T-cells, this interaction results in rapid activation of integrin ITGAL/LFA-1, which facilitates efficient cell-to-cell spreading of HIV-1. Gp120 interacts with cell-associated heparan sulfate; this interaction increases virus infectivity on permissive cells and may be involved in infection of CD4- cells.</text>
</comment>
<dbReference type="CDD" id="cd09909">
    <property type="entry name" value="HIV-1-like_HR1-HR2"/>
    <property type="match status" value="1"/>
</dbReference>
<keyword evidence="19 32" id="KW-1043">Host membrane</keyword>
<dbReference type="InterPro" id="IPR036377">
    <property type="entry name" value="Gp120_core_sf"/>
</dbReference>
<feature type="topological domain" description="Cytoplasmic" evidence="32">
    <location>
        <begin position="688"/>
        <end position="845"/>
    </location>
</feature>
<evidence type="ECO:0000256" key="29">
    <source>
        <dbReference type="ARBA" id="ARBA00023280"/>
    </source>
</evidence>
<dbReference type="FunFam" id="2.170.40.20:FF:000004">
    <property type="entry name" value="Envelope glycoprotein gp160"/>
    <property type="match status" value="1"/>
</dbReference>
<reference evidence="37" key="2">
    <citation type="submission" date="2010-03" db="EMBL/GenBank/DDBJ databases">
        <authorList>
            <person name="Heath L.M."/>
            <person name="Conway S."/>
            <person name="Jones L."/>
            <person name="Semrau K."/>
            <person name="Nakamura K."/>
            <person name="Walter J."/>
            <person name="Decker D."/>
            <person name="Hong J."/>
            <person name="Heil M."/>
            <person name="Sinkala M."/>
            <person name="Kankasa C."/>
            <person name="Thea D.M."/>
            <person name="Kuhn L."/>
            <person name="Mullins J.I."/>
            <person name="Aldrovandi G.M."/>
        </authorList>
    </citation>
    <scope>NUCLEOTIDE SEQUENCE</scope>
    <source>
        <strain evidence="37">33M.BMR.11301</strain>
    </source>
</reference>
<feature type="region of interest" description="Immunosuppression" evidence="32">
    <location>
        <begin position="556"/>
        <end position="574"/>
    </location>
</feature>
<comment type="function">
    <text evidence="32">Surface protein gp120: Attaches the virus to the host lymphoid cell by binding to the primary receptor CD4. This interaction induces a structural rearrangement creating a high affinity binding site for a chemokine coreceptor like CXCR4 and/or CCR5. Acts as a ligand for CD209/DC-SIGN and CLEC4M/DC-SIGNR, which are respectively found on dendritic cells (DCs), and on endothelial cells of liver sinusoids and lymph node sinuses. These interactions allow capture of viral particles at mucosal surfaces by these cells and subsequent transmission to permissive cells. HIV subverts the migration properties of dendritic cells to gain access to CD4+ T-cells in lymph nodes. Virus transmission to permissive T-cells occurs either in trans (without DCs infection, through viral capture and transmission), or in cis (following DCs productive infection, through the usual CD4-gp120 interaction), thereby inducing a robust infection. In trans infection, bound virions remain infectious over days and it is proposed that they are not degraded, but protected in non-lysosomal acidic organelles within the DCs close to the cell membrane thus contributing to the viral infectious potential during DCs' migration from the periphery to the lymphoid tissues. On arrival at lymphoid tissues, intact virions recycle back to DCs' cell surface allowing virus transmission to CD4+ T-cells.</text>
</comment>
<comment type="PTM">
    <text evidence="32">Highly glycosylated by host. The high number of glycan on the protein is reffered to as 'glycan shield' because it contributes to hide protein sequence from adaptive immune system.</text>
</comment>
<keyword evidence="12 32" id="KW-1162">Viral penetration into host cytoplasm</keyword>
<accession>D7R5H3</accession>
<comment type="domain">
    <text evidence="32">The membrane proximal external region (MPER) present in gp41 is a tryptophan-rich region recognized by the antibodies 2F5, Z13, and 4E10. MPER seems to play a role in fusion.</text>
</comment>
<evidence type="ECO:0000256" key="20">
    <source>
        <dbReference type="ARBA" id="ARBA00022879"/>
    </source>
</evidence>
<dbReference type="GO" id="GO:0019031">
    <property type="term" value="C:viral envelope"/>
    <property type="evidence" value="ECO:0007669"/>
    <property type="project" value="UniProtKB-KW"/>
</dbReference>
<evidence type="ECO:0000256" key="27">
    <source>
        <dbReference type="ARBA" id="ARBA00023157"/>
    </source>
</evidence>
<keyword evidence="22 32" id="KW-1133">Transmembrane helix</keyword>
<keyword evidence="28 32" id="KW-0325">Glycoprotein</keyword>
<keyword evidence="20 32" id="KW-0261">Viral envelope protein</keyword>
<comment type="function">
    <text evidence="32">Envelope glycoprotein gp160: Oligomerizes in the host endoplasmic reticulum into predominantly trimers. In a second time, gp160 transits in the host Golgi, where glycosylation is completed. The precursor is then proteolytically cleaved in the trans-Golgi and thereby activated by cellular furin or furin-like proteases to produce gp120 and gp41.</text>
</comment>
<evidence type="ECO:0000256" key="33">
    <source>
        <dbReference type="RuleBase" id="RU363095"/>
    </source>
</evidence>
<dbReference type="EMBL" id="HM036913">
    <property type="protein sequence ID" value="ADH81996.1"/>
    <property type="molecule type" value="Genomic_RNA"/>
</dbReference>
<dbReference type="FunFam" id="1.20.5.490:FF:000001">
    <property type="entry name" value="Envelope glycoprotein gp160"/>
    <property type="match status" value="1"/>
</dbReference>
<feature type="short sequence motif" description="YXXL motif; contains endocytosis signal" evidence="32">
    <location>
        <begin position="694"/>
        <end position="697"/>
    </location>
</feature>
<evidence type="ECO:0000256" key="31">
    <source>
        <dbReference type="ARBA" id="ARBA00023296"/>
    </source>
</evidence>
<evidence type="ECO:0000256" key="1">
    <source>
        <dbReference type="ARBA" id="ARBA00004402"/>
    </source>
</evidence>
<feature type="region of interest" description="MPER; binding to GalCer" evidence="32">
    <location>
        <begin position="644"/>
        <end position="665"/>
    </location>
</feature>
<feature type="disulfide bond" evidence="32">
    <location>
        <begin position="125"/>
        <end position="195"/>
    </location>
</feature>
<dbReference type="InterPro" id="IPR000328">
    <property type="entry name" value="GP41-like"/>
</dbReference>
<comment type="caution">
    <text evidence="32 33">Lacks conserved residue(s) required for the propagation of feature annotation.</text>
</comment>
<keyword evidence="8 32" id="KW-1170">Fusion of virus membrane with host endosomal membrane</keyword>
<protein>
    <recommendedName>
        <fullName evidence="32">Envelope glycoprotein gp160</fullName>
    </recommendedName>
    <alternativeName>
        <fullName evidence="32">Env polyprotein</fullName>
    </alternativeName>
    <component>
        <recommendedName>
            <fullName evidence="32">Surface protein gp120</fullName>
            <shortName evidence="32">SU</shortName>
        </recommendedName>
        <alternativeName>
            <fullName evidence="32">Glycoprotein 120</fullName>
            <shortName evidence="32">gp120</shortName>
        </alternativeName>
    </component>
    <component>
        <recommendedName>
            <fullName evidence="32">Transmembrane protein gp41</fullName>
            <shortName evidence="32">TM</shortName>
        </recommendedName>
        <alternativeName>
            <fullName evidence="32">Glycoprotein 41</fullName>
            <shortName evidence="32">gp41</shortName>
        </alternativeName>
    </component>
</protein>
<evidence type="ECO:0000256" key="23">
    <source>
        <dbReference type="ARBA" id="ARBA00023046"/>
    </source>
</evidence>
<feature type="disulfide bond" evidence="32">
    <location>
        <begin position="217"/>
        <end position="246"/>
    </location>
</feature>
<feature type="region of interest" description="Disordered" evidence="34">
    <location>
        <begin position="701"/>
        <end position="721"/>
    </location>
</feature>
<feature type="region of interest" description="V1" evidence="32">
    <location>
        <begin position="130"/>
        <end position="155"/>
    </location>
</feature>
<evidence type="ECO:0000256" key="26">
    <source>
        <dbReference type="ARBA" id="ARBA00023139"/>
    </source>
</evidence>
<dbReference type="GO" id="GO:0055036">
    <property type="term" value="C:virion membrane"/>
    <property type="evidence" value="ECO:0007669"/>
    <property type="project" value="UniProtKB-SubCell"/>
</dbReference>
<dbReference type="FunFam" id="2.170.40.20:FF:000003">
    <property type="entry name" value="Envelope glycoprotein gp160"/>
    <property type="match status" value="1"/>
</dbReference>
<feature type="disulfide bond" evidence="32">
    <location>
        <begin position="227"/>
        <end position="238"/>
    </location>
</feature>
<feature type="short sequence motif" description="Di-leucine internalization motif" evidence="32">
    <location>
        <begin position="844"/>
        <end position="845"/>
    </location>
</feature>
<dbReference type="HAMAP" id="MF_04083">
    <property type="entry name" value="HIV_ENV"/>
    <property type="match status" value="1"/>
</dbReference>
<evidence type="ECO:0000259" key="36">
    <source>
        <dbReference type="Pfam" id="PF00517"/>
    </source>
</evidence>
<evidence type="ECO:0000256" key="8">
    <source>
        <dbReference type="ARBA" id="ARBA00022510"/>
    </source>
</evidence>
<organism evidence="37">
    <name type="scientific">Human immunodeficiency virus type 1</name>
    <name type="common">HIV-1</name>
    <dbReference type="NCBI Taxonomy" id="11676"/>
    <lineage>
        <taxon>Viruses</taxon>
        <taxon>Riboviria</taxon>
        <taxon>Pararnavirae</taxon>
        <taxon>Artverviricota</taxon>
        <taxon>Revtraviricetes</taxon>
        <taxon>Ortervirales</taxon>
        <taxon>Retroviridae</taxon>
        <taxon>Orthoretrovirinae</taxon>
        <taxon>Lentivirus</taxon>
        <taxon>Lentivirus humimdef1</taxon>
    </lineage>
</organism>
<dbReference type="GO" id="GO:0020002">
    <property type="term" value="C:host cell plasma membrane"/>
    <property type="evidence" value="ECO:0007669"/>
    <property type="project" value="UniProtKB-SubCell"/>
</dbReference>
<evidence type="ECO:0000256" key="34">
    <source>
        <dbReference type="SAM" id="MobiDB-lite"/>
    </source>
</evidence>
<evidence type="ECO:0000256" key="2">
    <source>
        <dbReference type="ARBA" id="ARBA00004433"/>
    </source>
</evidence>
<evidence type="ECO:0000256" key="3">
    <source>
        <dbReference type="ARBA" id="ARBA00004505"/>
    </source>
</evidence>
<dbReference type="InterPro" id="IPR000777">
    <property type="entry name" value="HIV1_Gp120"/>
</dbReference>
<dbReference type="GO" id="GO:0039654">
    <property type="term" value="P:fusion of virus membrane with host endosome membrane"/>
    <property type="evidence" value="ECO:0007669"/>
    <property type="project" value="UniProtKB-UniRule"/>
</dbReference>
<dbReference type="FunFam" id="1.10.287.210:FF:000001">
    <property type="entry name" value="Envelope glycoprotein gp160"/>
    <property type="match status" value="1"/>
</dbReference>
<proteinExistence type="inferred from homology"/>
<evidence type="ECO:0000256" key="14">
    <source>
        <dbReference type="ARBA" id="ARBA00022692"/>
    </source>
</evidence>
<keyword evidence="25 32" id="KW-0472">Membrane</keyword>
<feature type="domain" description="Retroviral envelope protein GP41-like" evidence="36">
    <location>
        <begin position="512"/>
        <end position="702"/>
    </location>
</feature>
<evidence type="ECO:0000256" key="24">
    <source>
        <dbReference type="ARBA" id="ARBA00023054"/>
    </source>
</evidence>
<comment type="PTM">
    <text evidence="32">Specific enzymatic cleavages in vivo yield mature proteins. Envelope glycoproteins are synthesized as a inactive precursor that is heavily N-glycosylated and processed likely by host cell furin in the Golgi to yield the mature SU and TM proteins. The cleavage site between SU and TM requires the minimal sequence [KR]-X-[KR]-R. About 2 of the 9 disulfide bonds of gp41 are reduced by P4HB/PDI, following binding to CD4 receptor.</text>
</comment>
<keyword evidence="23 32" id="KW-1039">Host endosome</keyword>
<keyword evidence="29 32" id="KW-0899">Viral immunoevasion</keyword>
<dbReference type="SUPFAM" id="SSF56502">
    <property type="entry name" value="gp120 core"/>
    <property type="match status" value="2"/>
</dbReference>
<dbReference type="Pfam" id="PF00517">
    <property type="entry name" value="GP41"/>
    <property type="match status" value="1"/>
</dbReference>
<dbReference type="GO" id="GO:0005198">
    <property type="term" value="F:structural molecule activity"/>
    <property type="evidence" value="ECO:0007669"/>
    <property type="project" value="UniProtKB-UniRule"/>
</dbReference>
<organismHost>
    <name type="scientific">Homo sapiens</name>
    <name type="common">Human</name>
    <dbReference type="NCBI Taxonomy" id="9606"/>
</organismHost>
<keyword evidence="7 32" id="KW-1168">Fusion of virus membrane with host membrane</keyword>
<comment type="domain">
    <text evidence="32">Some of the most genetically diverse regions of the viral genome are present in Env. They are called variable regions 1 through 5 (V1 through V5). Coreceptor usage of gp120 is determined mainly by the primary structure of the third variable region (V3) in the outer domain of gp120. The sequence of V3 determines which coreceptor, CCR5 and/or CXCR4 (corresponding to R5/macrophage, X4/T cell and R5X4/T cell and macrophage tropism), is used to trigger the fusion potential of the Env complex, and hence which cells the virus can infect. Binding to CCR5 involves a region adjacent in addition to V3.</text>
</comment>
<dbReference type="InterPro" id="IPR037527">
    <property type="entry name" value="Gp160"/>
</dbReference>
<dbReference type="GO" id="GO:1903911">
    <property type="term" value="P:positive regulation of receptor clustering"/>
    <property type="evidence" value="ECO:0007669"/>
    <property type="project" value="UniProtKB-UniRule"/>
</dbReference>
<feature type="domain" description="Human immunodeficiency virus 1 envelope glycoprotein Gp120" evidence="35">
    <location>
        <begin position="147"/>
        <end position="493"/>
    </location>
</feature>
<evidence type="ECO:0000256" key="19">
    <source>
        <dbReference type="ARBA" id="ARBA00022870"/>
    </source>
</evidence>
<dbReference type="GO" id="GO:0019082">
    <property type="term" value="P:viral protein processing"/>
    <property type="evidence" value="ECO:0007669"/>
    <property type="project" value="UniProtKB-UniRule"/>
</dbReference>
<evidence type="ECO:0000256" key="9">
    <source>
        <dbReference type="ARBA" id="ARBA00022511"/>
    </source>
</evidence>
<keyword evidence="18 32" id="KW-0946">Virion</keyword>
<dbReference type="Gene3D" id="2.170.40.20">
    <property type="entry name" value="Human immunodeficiency virus 1, Gp160, envelope glycoprotein"/>
    <property type="match status" value="2"/>
</dbReference>
<evidence type="ECO:0000256" key="18">
    <source>
        <dbReference type="ARBA" id="ARBA00022844"/>
    </source>
</evidence>
<evidence type="ECO:0000256" key="32">
    <source>
        <dbReference type="HAMAP-Rule" id="MF_04083"/>
    </source>
</evidence>
<feature type="chain" id="PRO_5023434951" description="Envelope glycoprotein gp160" evidence="32">
    <location>
        <begin position="32"/>
        <end position="845"/>
    </location>
</feature>
<keyword evidence="17 32" id="KW-1161">Viral attachment to host cell</keyword>
<comment type="miscellaneous">
    <text evidence="32">Inhibitors targeting HIV-1 viral envelope proteins are used as antiretroviral drugs. Attachment of virions to the cell surface via non-specific interactions and CD4 binding can be blocked by inhibitors that include cyanovirin-N, cyclotriazadisulfonamide analogs, PRO 2000, TNX 355 and PRO 542. In addition, BMS 806 can block CD4-induced conformational changes. Env interactions with the coreceptor molecules can be targeted by CCR5 antagonists including SCH-D, maraviroc (UK 427857) and aplaviroc (GW 873140), and the CXCR4 antagonist AMD 070. Fusion of viral and cellular membranes can be inhibited by peptides such as enfuvirtide and tifuvirtide (T 1249). Resistance to inhibitors associated with mutations in Env are observed. Most of the time, single mutations confer only a modest reduction in drug susceptibility. Combination of several mutations is usually required to develop a high-level drug resistance.</text>
</comment>
<comment type="subcellular location">
    <molecule>Transmembrane protein gp41</molecule>
    <subcellularLocation>
        <location evidence="32">Virion membrane</location>
        <topology evidence="32">Single-pass type I membrane protein</topology>
    </subcellularLocation>
    <subcellularLocation>
        <location evidence="32">Host cell membrane</location>
        <topology evidence="32">Single-pass type I membrane protein</topology>
    </subcellularLocation>
    <subcellularLocation>
        <location evidence="32">Host endosome membrane</location>
        <topology evidence="32">Single-pass type I membrane protein</topology>
    </subcellularLocation>
    <text evidence="32">It is probably concentrated at the site of budding and incorporated into the virions possibly by contacts between the cytoplasmic tail of Env and the N-terminus of Gag.</text>
</comment>
<feature type="disulfide bond" evidence="32">
    <location>
        <begin position="580"/>
        <end position="586"/>
    </location>
</feature>
<evidence type="ECO:0000256" key="16">
    <source>
        <dbReference type="ARBA" id="ARBA00022729"/>
    </source>
</evidence>
<keyword evidence="26 32" id="KW-0564">Palmitate</keyword>
<comment type="PTM">
    <text evidence="32">Palmitoylation of the transmembrane protein and of Env polyprotein (prior to its proteolytic cleavage) is essential for their association with host cell membrane lipid rafts. Palmitoylation is therefore required for envelope trafficking to classical lipid rafts, but not for viral replication.</text>
</comment>
<comment type="domain">
    <text evidence="32">The YXXL motif is involved in determining the exact site of viral release at the surface of infected mononuclear cells and promotes endocytosis. YXXL and di-leucine endocytosis motifs interact directly or indirectly with the clathrin adapter complexes, opperate independently, and their activities are not additive.</text>
</comment>